<dbReference type="AlphaFoldDB" id="A0AAV7Z607"/>
<dbReference type="PRINTS" id="PR01502">
    <property type="entry name" value="UXTPROTEIN"/>
</dbReference>
<dbReference type="SUPFAM" id="SSF46579">
    <property type="entry name" value="Prefoldin"/>
    <property type="match status" value="1"/>
</dbReference>
<proteinExistence type="inferred from homology"/>
<dbReference type="InterPro" id="IPR009053">
    <property type="entry name" value="Prefoldin"/>
</dbReference>
<dbReference type="PANTHER" id="PTHR13345:SF9">
    <property type="entry name" value="PROTEIN UXT"/>
    <property type="match status" value="1"/>
</dbReference>
<dbReference type="CDD" id="cd23158">
    <property type="entry name" value="Prefoldin_UXT"/>
    <property type="match status" value="1"/>
</dbReference>
<protein>
    <submittedName>
        <fullName evidence="2">Protein uxt</fullName>
    </submittedName>
</protein>
<dbReference type="EMBL" id="JANTQA010000033">
    <property type="protein sequence ID" value="KAJ3437521.1"/>
    <property type="molecule type" value="Genomic_DNA"/>
</dbReference>
<reference evidence="2" key="2">
    <citation type="submission" date="2022-08" db="EMBL/GenBank/DDBJ databases">
        <title>Novel sulphate-reducing endosymbionts in the free-living metamonad Anaeramoeba.</title>
        <authorList>
            <person name="Jerlstrom-Hultqvist J."/>
            <person name="Cepicka I."/>
            <person name="Gallot-Lavallee L."/>
            <person name="Salas-Leiva D."/>
            <person name="Curtis B.A."/>
            <person name="Zahonova K."/>
            <person name="Pipaliya S."/>
            <person name="Dacks J."/>
            <person name="Roger A.J."/>
        </authorList>
    </citation>
    <scope>NUCLEOTIDE SEQUENCE</scope>
    <source>
        <strain evidence="2">Busselton2</strain>
    </source>
</reference>
<gene>
    <name evidence="2" type="ORF">M0812_16684</name>
    <name evidence="3" type="ORF">M0813_29913</name>
</gene>
<dbReference type="InterPro" id="IPR004127">
    <property type="entry name" value="Prefoldin_subunit_alpha"/>
</dbReference>
<dbReference type="Pfam" id="PF02996">
    <property type="entry name" value="Prefoldin"/>
    <property type="match status" value="1"/>
</dbReference>
<comment type="similarity">
    <text evidence="1">Belongs to the UXT family.</text>
</comment>
<evidence type="ECO:0000256" key="1">
    <source>
        <dbReference type="ARBA" id="ARBA00007666"/>
    </source>
</evidence>
<dbReference type="Gene3D" id="1.10.287.370">
    <property type="match status" value="1"/>
</dbReference>
<dbReference type="GO" id="GO:0000122">
    <property type="term" value="P:negative regulation of transcription by RNA polymerase II"/>
    <property type="evidence" value="ECO:0007669"/>
    <property type="project" value="InterPro"/>
</dbReference>
<dbReference type="InterPro" id="IPR003994">
    <property type="entry name" value="UXT"/>
</dbReference>
<organism evidence="2 4">
    <name type="scientific">Anaeramoeba flamelloides</name>
    <dbReference type="NCBI Taxonomy" id="1746091"/>
    <lineage>
        <taxon>Eukaryota</taxon>
        <taxon>Metamonada</taxon>
        <taxon>Anaeramoebidae</taxon>
        <taxon>Anaeramoeba</taxon>
    </lineage>
</organism>
<reference evidence="3" key="1">
    <citation type="submission" date="2022-08" db="EMBL/GenBank/DDBJ databases">
        <title>Novel sulfate-reducing endosymbionts in the free-living metamonad Anaeramoeba.</title>
        <authorList>
            <person name="Jerlstrom-Hultqvist J."/>
            <person name="Cepicka I."/>
            <person name="Gallot-Lavallee L."/>
            <person name="Salas-Leiva D."/>
            <person name="Curtis B.A."/>
            <person name="Zahonova K."/>
            <person name="Pipaliya S."/>
            <person name="Dacks J."/>
            <person name="Roger A.J."/>
        </authorList>
    </citation>
    <scope>NUCLEOTIDE SEQUENCE</scope>
    <source>
        <strain evidence="3">Schooner1</strain>
    </source>
</reference>
<dbReference type="Proteomes" id="UP001150062">
    <property type="component" value="Unassembled WGS sequence"/>
</dbReference>
<dbReference type="PANTHER" id="PTHR13345">
    <property type="entry name" value="MEDIATOR OF RNA POLYMERASE II TRANSCRIPTION SUBUNIT 10"/>
    <property type="match status" value="1"/>
</dbReference>
<accession>A0AAV7Z607</accession>
<name>A0AAV7Z607_9EUKA</name>
<dbReference type="Proteomes" id="UP001146793">
    <property type="component" value="Unassembled WGS sequence"/>
</dbReference>
<evidence type="ECO:0000313" key="4">
    <source>
        <dbReference type="Proteomes" id="UP001146793"/>
    </source>
</evidence>
<dbReference type="GO" id="GO:0016592">
    <property type="term" value="C:mediator complex"/>
    <property type="evidence" value="ECO:0007669"/>
    <property type="project" value="TreeGrafter"/>
</dbReference>
<comment type="caution">
    <text evidence="2">The sequence shown here is derived from an EMBL/GenBank/DDBJ whole genome shotgun (WGS) entry which is preliminary data.</text>
</comment>
<dbReference type="EMBL" id="JAOAOG010000276">
    <property type="protein sequence ID" value="KAJ6233605.1"/>
    <property type="molecule type" value="Genomic_DNA"/>
</dbReference>
<evidence type="ECO:0000313" key="5">
    <source>
        <dbReference type="Proteomes" id="UP001150062"/>
    </source>
</evidence>
<sequence length="151" mass="17954">MDVYTQRRQKIVQYEQFINEKLKPDLKKVLDARDKIYERISKYLVLQNNIKLVQENKINHMSTLINLASNFYVQSKVNDTSKIILCVGLDVYLEFTLEDAIEWITKKTETLTKEAEEYTQKSLDIKADLRIVSEGIFELMRLIQNKRNKNY</sequence>
<evidence type="ECO:0000313" key="2">
    <source>
        <dbReference type="EMBL" id="KAJ3437521.1"/>
    </source>
</evidence>
<dbReference type="GO" id="GO:0003714">
    <property type="term" value="F:transcription corepressor activity"/>
    <property type="evidence" value="ECO:0007669"/>
    <property type="project" value="InterPro"/>
</dbReference>
<dbReference type="GO" id="GO:0045944">
    <property type="term" value="P:positive regulation of transcription by RNA polymerase II"/>
    <property type="evidence" value="ECO:0007669"/>
    <property type="project" value="TreeGrafter"/>
</dbReference>
<keyword evidence="5" id="KW-1185">Reference proteome</keyword>
<evidence type="ECO:0000313" key="3">
    <source>
        <dbReference type="EMBL" id="KAJ6233605.1"/>
    </source>
</evidence>